<evidence type="ECO:0000256" key="5">
    <source>
        <dbReference type="ARBA" id="ARBA00023136"/>
    </source>
</evidence>
<dbReference type="InterPro" id="IPR002048">
    <property type="entry name" value="EF_hand_dom"/>
</dbReference>
<evidence type="ECO:0000256" key="4">
    <source>
        <dbReference type="ARBA" id="ARBA00022989"/>
    </source>
</evidence>
<evidence type="ECO:0000313" key="9">
    <source>
        <dbReference type="Proteomes" id="UP001445335"/>
    </source>
</evidence>
<keyword evidence="3 6" id="KW-0812">Transmembrane</keyword>
<dbReference type="GO" id="GO:0016020">
    <property type="term" value="C:membrane"/>
    <property type="evidence" value="ECO:0007669"/>
    <property type="project" value="UniProtKB-SubCell"/>
</dbReference>
<name>A0AAW1SI11_9CHLO</name>
<sequence length="98" mass="10174">MMTVASPQVGSHGGVVGRGLALVCGILFAIFQVAAYQGFITVNWTKVHKFVIKDLDVNRDGHLDASDLKAVMASALAVLSQGMPSVGGFLGGFALGLR</sequence>
<accession>A0AAW1SI11</accession>
<dbReference type="EMBL" id="JALJOU010000003">
    <property type="protein sequence ID" value="KAK9845308.1"/>
    <property type="molecule type" value="Genomic_DNA"/>
</dbReference>
<keyword evidence="4 6" id="KW-1133">Transmembrane helix</keyword>
<reference evidence="8 9" key="1">
    <citation type="journal article" date="2024" name="Nat. Commun.">
        <title>Phylogenomics reveals the evolutionary origins of lichenization in chlorophyte algae.</title>
        <authorList>
            <person name="Puginier C."/>
            <person name="Libourel C."/>
            <person name="Otte J."/>
            <person name="Skaloud P."/>
            <person name="Haon M."/>
            <person name="Grisel S."/>
            <person name="Petersen M."/>
            <person name="Berrin J.G."/>
            <person name="Delaux P.M."/>
            <person name="Dal Grande F."/>
            <person name="Keller J."/>
        </authorList>
    </citation>
    <scope>NUCLEOTIDE SEQUENCE [LARGE SCALE GENOMIC DNA]</scope>
    <source>
        <strain evidence="8 9">SAG 245.80</strain>
    </source>
</reference>
<proteinExistence type="inferred from homology"/>
<protein>
    <recommendedName>
        <fullName evidence="7">EF-hand domain-containing protein</fullName>
    </recommendedName>
</protein>
<dbReference type="InterPro" id="IPR018247">
    <property type="entry name" value="EF_Hand_1_Ca_BS"/>
</dbReference>
<dbReference type="GO" id="GO:0005509">
    <property type="term" value="F:calcium ion binding"/>
    <property type="evidence" value="ECO:0007669"/>
    <property type="project" value="InterPro"/>
</dbReference>
<comment type="subcellular location">
    <subcellularLocation>
        <location evidence="1">Membrane</location>
    </subcellularLocation>
</comment>
<dbReference type="PANTHER" id="PTHR21346">
    <property type="entry name" value="FUN14 DOMAIN CONTAINING"/>
    <property type="match status" value="1"/>
</dbReference>
<organism evidence="8 9">
    <name type="scientific">Elliptochloris bilobata</name>
    <dbReference type="NCBI Taxonomy" id="381761"/>
    <lineage>
        <taxon>Eukaryota</taxon>
        <taxon>Viridiplantae</taxon>
        <taxon>Chlorophyta</taxon>
        <taxon>core chlorophytes</taxon>
        <taxon>Trebouxiophyceae</taxon>
        <taxon>Trebouxiophyceae incertae sedis</taxon>
        <taxon>Elliptochloris clade</taxon>
        <taxon>Elliptochloris</taxon>
    </lineage>
</organism>
<comment type="caution">
    <text evidence="8">The sequence shown here is derived from an EMBL/GenBank/DDBJ whole genome shotgun (WGS) entry which is preliminary data.</text>
</comment>
<dbReference type="AlphaFoldDB" id="A0AAW1SI11"/>
<evidence type="ECO:0000256" key="6">
    <source>
        <dbReference type="SAM" id="Phobius"/>
    </source>
</evidence>
<feature type="transmembrane region" description="Helical" evidence="6">
    <location>
        <begin position="20"/>
        <end position="39"/>
    </location>
</feature>
<evidence type="ECO:0000313" key="8">
    <source>
        <dbReference type="EMBL" id="KAK9845308.1"/>
    </source>
</evidence>
<keyword evidence="5 6" id="KW-0472">Membrane</keyword>
<feature type="domain" description="EF-hand" evidence="7">
    <location>
        <begin position="43"/>
        <end position="78"/>
    </location>
</feature>
<evidence type="ECO:0000256" key="1">
    <source>
        <dbReference type="ARBA" id="ARBA00004370"/>
    </source>
</evidence>
<dbReference type="PROSITE" id="PS00018">
    <property type="entry name" value="EF_HAND_1"/>
    <property type="match status" value="1"/>
</dbReference>
<keyword evidence="9" id="KW-1185">Reference proteome</keyword>
<evidence type="ECO:0000256" key="3">
    <source>
        <dbReference type="ARBA" id="ARBA00022692"/>
    </source>
</evidence>
<dbReference type="Proteomes" id="UP001445335">
    <property type="component" value="Unassembled WGS sequence"/>
</dbReference>
<comment type="similarity">
    <text evidence="2">Belongs to the FUN14 family.</text>
</comment>
<gene>
    <name evidence="8" type="ORF">WJX81_003082</name>
</gene>
<dbReference type="Pfam" id="PF04930">
    <property type="entry name" value="FUN14"/>
    <property type="match status" value="1"/>
</dbReference>
<evidence type="ECO:0000259" key="7">
    <source>
        <dbReference type="PROSITE" id="PS50222"/>
    </source>
</evidence>
<evidence type="ECO:0000256" key="2">
    <source>
        <dbReference type="ARBA" id="ARBA00009160"/>
    </source>
</evidence>
<dbReference type="PANTHER" id="PTHR21346:SF10">
    <property type="entry name" value="TRANSMEMBRANE PROTEIN"/>
    <property type="match status" value="1"/>
</dbReference>
<dbReference type="PROSITE" id="PS50222">
    <property type="entry name" value="EF_HAND_2"/>
    <property type="match status" value="1"/>
</dbReference>
<dbReference type="InterPro" id="IPR007014">
    <property type="entry name" value="FUN14"/>
</dbReference>